<evidence type="ECO:0000259" key="10">
    <source>
        <dbReference type="PROSITE" id="PS51272"/>
    </source>
</evidence>
<evidence type="ECO:0000313" key="11">
    <source>
        <dbReference type="EMBL" id="MBP1934937.1"/>
    </source>
</evidence>
<dbReference type="RefSeq" id="WP_209812909.1">
    <property type="nucleotide sequence ID" value="NZ_JAGGKT010000032.1"/>
</dbReference>
<evidence type="ECO:0000256" key="9">
    <source>
        <dbReference type="SAM" id="SignalP"/>
    </source>
</evidence>
<dbReference type="InterPro" id="IPR001119">
    <property type="entry name" value="SLH_dom"/>
</dbReference>
<dbReference type="Gene3D" id="2.60.120.380">
    <property type="match status" value="2"/>
</dbReference>
<feature type="domain" description="SLH" evidence="10">
    <location>
        <begin position="612"/>
        <end position="668"/>
    </location>
</feature>
<evidence type="ECO:0000256" key="4">
    <source>
        <dbReference type="ARBA" id="ARBA00022670"/>
    </source>
</evidence>
<keyword evidence="5 7" id="KW-0378">Hydrolase</keyword>
<keyword evidence="4 7" id="KW-0645">Protease</keyword>
<organism evidence="11 12">
    <name type="scientific">Ammoniphilus resinae</name>
    <dbReference type="NCBI Taxonomy" id="861532"/>
    <lineage>
        <taxon>Bacteria</taxon>
        <taxon>Bacillati</taxon>
        <taxon>Bacillota</taxon>
        <taxon>Bacilli</taxon>
        <taxon>Bacillales</taxon>
        <taxon>Paenibacillaceae</taxon>
        <taxon>Aneurinibacillus group</taxon>
        <taxon>Ammoniphilus</taxon>
    </lineage>
</organism>
<evidence type="ECO:0000256" key="3">
    <source>
        <dbReference type="ARBA" id="ARBA00022525"/>
    </source>
</evidence>
<keyword evidence="12" id="KW-1185">Reference proteome</keyword>
<dbReference type="SUPFAM" id="SSF52743">
    <property type="entry name" value="Subtilisin-like"/>
    <property type="match status" value="1"/>
</dbReference>
<feature type="domain" description="SLH" evidence="10">
    <location>
        <begin position="669"/>
        <end position="725"/>
    </location>
</feature>
<evidence type="ECO:0000256" key="1">
    <source>
        <dbReference type="ARBA" id="ARBA00004613"/>
    </source>
</evidence>
<dbReference type="InterPro" id="IPR023828">
    <property type="entry name" value="Peptidase_S8_Ser-AS"/>
</dbReference>
<dbReference type="PRINTS" id="PR00723">
    <property type="entry name" value="SUBTILISIN"/>
</dbReference>
<feature type="active site" description="Charge relay system" evidence="7">
    <location>
        <position position="252"/>
    </location>
</feature>
<evidence type="ECO:0000256" key="2">
    <source>
        <dbReference type="ARBA" id="ARBA00011073"/>
    </source>
</evidence>
<keyword evidence="6 7" id="KW-0720">Serine protease</keyword>
<dbReference type="PROSITE" id="PS00136">
    <property type="entry name" value="SUBTILASE_ASP"/>
    <property type="match status" value="1"/>
</dbReference>
<gene>
    <name evidence="11" type="ORF">J2Z37_004957</name>
</gene>
<dbReference type="SUPFAM" id="SSF89260">
    <property type="entry name" value="Collagen-binding domain"/>
    <property type="match status" value="1"/>
</dbReference>
<comment type="subcellular location">
    <subcellularLocation>
        <location evidence="1">Secreted</location>
    </subcellularLocation>
</comment>
<dbReference type="Pfam" id="PF00082">
    <property type="entry name" value="Peptidase_S8"/>
    <property type="match status" value="1"/>
</dbReference>
<evidence type="ECO:0000313" key="12">
    <source>
        <dbReference type="Proteomes" id="UP001519343"/>
    </source>
</evidence>
<feature type="active site" description="Charge relay system" evidence="7">
    <location>
        <position position="99"/>
    </location>
</feature>
<reference evidence="11 12" key="1">
    <citation type="submission" date="2021-03" db="EMBL/GenBank/DDBJ databases">
        <title>Genomic Encyclopedia of Type Strains, Phase IV (KMG-IV): sequencing the most valuable type-strain genomes for metagenomic binning, comparative biology and taxonomic classification.</title>
        <authorList>
            <person name="Goeker M."/>
        </authorList>
    </citation>
    <scope>NUCLEOTIDE SEQUENCE [LARGE SCALE GENOMIC DNA]</scope>
    <source>
        <strain evidence="11 12">DSM 24738</strain>
    </source>
</reference>
<proteinExistence type="inferred from homology"/>
<dbReference type="CDD" id="cd07484">
    <property type="entry name" value="Peptidases_S8_Thermitase_like"/>
    <property type="match status" value="1"/>
</dbReference>
<feature type="signal peptide" evidence="9">
    <location>
        <begin position="1"/>
        <end position="24"/>
    </location>
</feature>
<dbReference type="InterPro" id="IPR015500">
    <property type="entry name" value="Peptidase_S8_subtilisin-rel"/>
</dbReference>
<evidence type="ECO:0000256" key="6">
    <source>
        <dbReference type="ARBA" id="ARBA00022825"/>
    </source>
</evidence>
<dbReference type="InterPro" id="IPR023827">
    <property type="entry name" value="Peptidase_S8_Asp-AS"/>
</dbReference>
<dbReference type="EMBL" id="JAGGKT010000032">
    <property type="protein sequence ID" value="MBP1934937.1"/>
    <property type="molecule type" value="Genomic_DNA"/>
</dbReference>
<dbReference type="Pfam" id="PF00395">
    <property type="entry name" value="SLH"/>
    <property type="match status" value="3"/>
</dbReference>
<feature type="domain" description="SLH" evidence="10">
    <location>
        <begin position="548"/>
        <end position="611"/>
    </location>
</feature>
<dbReference type="PROSITE" id="PS51272">
    <property type="entry name" value="SLH"/>
    <property type="match status" value="3"/>
</dbReference>
<evidence type="ECO:0000256" key="7">
    <source>
        <dbReference type="PROSITE-ProRule" id="PRU01240"/>
    </source>
</evidence>
<dbReference type="InterPro" id="IPR051048">
    <property type="entry name" value="Peptidase_S8/S53_subtilisin"/>
</dbReference>
<dbReference type="PROSITE" id="PS00138">
    <property type="entry name" value="SUBTILASE_SER"/>
    <property type="match status" value="1"/>
</dbReference>
<sequence>MKKMLGWALAVTMTMTLHPPWASAEGEGIVPKDPLFSKQTYHQLTKVDKAWNSVKVNTDLVIAVLDTGVDLGHPDLKANLVEGVNLVHSGKPPADDNGHGTAATGILAGIGNNGTGIAGVLWKAKIMPIKVLDANGNGDAARVAKGIRTAVDKGAKIILMSLGDPIYSTALEQAAQYAEDNNVLLIAATGNDENRVTYPAAFPTVLSVGAVDGNLRVLNYSNNGPEVDLVAPGSKIYSTDPGEDYSTRSGTSMAAPQVAGIAALVLKKNPKLSPQQVRTLLKGTARDLGEEGWDLNTGYGLVNAEKAVEQASKPLKDIHEPNDTAAGAAPLPVITRTQGQVSGTNPVDWYRIDVPYKGEVNLKLFPVSGNKGELSMELYDAAQQRLEGTNPANQIRKVLPRGKVLLRVAKKGTGSSEYTLTSDFSIAADAYESNNAKASSTVLPVKKQATVVGNFHQPKDVDWYQMTYPWEGKLELQVKTDTLRMDPVLTVEQEGKWSKVVDNGSVANEQREQWSSAINPGRYFFQLKDYYGNAVDGQYTFSIHYNPKPSEAFDDITMHWSRKDIEFLYKKGLIGGFPDGGYHPNEAITRGSAAVLIRRVLDLPEASHPITFSDMGRGHWAYAAVASLVAEGILAPSFTMRPDAPVSRAELVTMLYRAKFGTTVPKVQQKLPFTDISAGNWAYPYIYKMWNAGYVSGRSNDRFAPDQSTTRAEFAVLLKRIWFDK</sequence>
<name>A0ABS4GXE5_9BACL</name>
<feature type="active site" description="Charge relay system" evidence="7">
    <location>
        <position position="66"/>
    </location>
</feature>
<evidence type="ECO:0000256" key="5">
    <source>
        <dbReference type="ARBA" id="ARBA00022801"/>
    </source>
</evidence>
<dbReference type="Proteomes" id="UP001519343">
    <property type="component" value="Unassembled WGS sequence"/>
</dbReference>
<dbReference type="Gene3D" id="3.40.50.200">
    <property type="entry name" value="Peptidase S8/S53 domain"/>
    <property type="match status" value="1"/>
</dbReference>
<keyword evidence="3" id="KW-0964">Secreted</keyword>
<dbReference type="InterPro" id="IPR000209">
    <property type="entry name" value="Peptidase_S8/S53_dom"/>
</dbReference>
<comment type="similarity">
    <text evidence="2 7 8">Belongs to the peptidase S8 family.</text>
</comment>
<accession>A0ABS4GXE5</accession>
<dbReference type="PANTHER" id="PTHR43399:SF4">
    <property type="entry name" value="CELL WALL-ASSOCIATED PROTEASE"/>
    <property type="match status" value="1"/>
</dbReference>
<protein>
    <recommendedName>
        <fullName evidence="10">SLH domain-containing protein</fullName>
    </recommendedName>
</protein>
<keyword evidence="9" id="KW-0732">Signal</keyword>
<dbReference type="InterPro" id="IPR036852">
    <property type="entry name" value="Peptidase_S8/S53_dom_sf"/>
</dbReference>
<feature type="chain" id="PRO_5045913733" description="SLH domain-containing protein" evidence="9">
    <location>
        <begin position="25"/>
        <end position="725"/>
    </location>
</feature>
<dbReference type="PROSITE" id="PS51892">
    <property type="entry name" value="SUBTILASE"/>
    <property type="match status" value="1"/>
</dbReference>
<comment type="caution">
    <text evidence="11">The sequence shown here is derived from an EMBL/GenBank/DDBJ whole genome shotgun (WGS) entry which is preliminary data.</text>
</comment>
<dbReference type="PANTHER" id="PTHR43399">
    <property type="entry name" value="SUBTILISIN-RELATED"/>
    <property type="match status" value="1"/>
</dbReference>
<dbReference type="InterPro" id="IPR034084">
    <property type="entry name" value="Thermitase-like_dom"/>
</dbReference>
<evidence type="ECO:0000256" key="8">
    <source>
        <dbReference type="RuleBase" id="RU003355"/>
    </source>
</evidence>